<accession>A0A1V4GT85</accession>
<dbReference type="GO" id="GO:0005840">
    <property type="term" value="C:ribosome"/>
    <property type="evidence" value="ECO:0007669"/>
    <property type="project" value="TreeGrafter"/>
</dbReference>
<keyword evidence="2" id="KW-0378">Hydrolase</keyword>
<proteinExistence type="predicted"/>
<dbReference type="GO" id="GO:0008233">
    <property type="term" value="F:peptidase activity"/>
    <property type="evidence" value="ECO:0007669"/>
    <property type="project" value="UniProtKB-KW"/>
</dbReference>
<evidence type="ECO:0000313" key="3">
    <source>
        <dbReference type="Proteomes" id="UP000191025"/>
    </source>
</evidence>
<dbReference type="InterPro" id="IPR007481">
    <property type="entry name" value="SspB"/>
</dbReference>
<dbReference type="GO" id="GO:0045732">
    <property type="term" value="P:positive regulation of protein catabolic process"/>
    <property type="evidence" value="ECO:0007669"/>
    <property type="project" value="TreeGrafter"/>
</dbReference>
<dbReference type="PANTHER" id="PTHR37486">
    <property type="entry name" value="STRINGENT STARVATION PROTEIN B"/>
    <property type="match status" value="1"/>
</dbReference>
<keyword evidence="2" id="KW-0645">Protease</keyword>
<dbReference type="EMBL" id="MXAN01000057">
    <property type="protein sequence ID" value="OPH35823.1"/>
    <property type="molecule type" value="Genomic_DNA"/>
</dbReference>
<dbReference type="GO" id="GO:0005829">
    <property type="term" value="C:cytosol"/>
    <property type="evidence" value="ECO:0007669"/>
    <property type="project" value="TreeGrafter"/>
</dbReference>
<organism evidence="2 3">
    <name type="scientific">Moraxella lacunata</name>
    <dbReference type="NCBI Taxonomy" id="477"/>
    <lineage>
        <taxon>Bacteria</taxon>
        <taxon>Pseudomonadati</taxon>
        <taxon>Pseudomonadota</taxon>
        <taxon>Gammaproteobacteria</taxon>
        <taxon>Moraxellales</taxon>
        <taxon>Moraxellaceae</taxon>
        <taxon>Moraxella</taxon>
    </lineage>
</organism>
<reference evidence="3" key="1">
    <citation type="submission" date="2017-03" db="EMBL/GenBank/DDBJ databases">
        <title>Draft genome sequence of Moraxella equi CCUG 4950T type strain.</title>
        <authorList>
            <person name="Salva-Serra F."/>
            <person name="Engstrom-Jakobsson H."/>
            <person name="Thorell K."/>
            <person name="Jaen-Luchoro D."/>
            <person name="Gonzales-Siles L."/>
            <person name="Karlsson R."/>
            <person name="Yazdan S."/>
            <person name="Boulund F."/>
            <person name="Johnning A."/>
            <person name="Engstrand L."/>
            <person name="Kristiansson E."/>
            <person name="Moore E."/>
        </authorList>
    </citation>
    <scope>NUCLEOTIDE SEQUENCE [LARGE SCALE GENOMIC DNA]</scope>
    <source>
        <strain evidence="3">CCUG 4441</strain>
    </source>
</reference>
<protein>
    <submittedName>
        <fullName evidence="2">ClpXP protease specificity-enhancing factor</fullName>
    </submittedName>
</protein>
<evidence type="ECO:0000256" key="1">
    <source>
        <dbReference type="SAM" id="MobiDB-lite"/>
    </source>
</evidence>
<evidence type="ECO:0000313" key="2">
    <source>
        <dbReference type="EMBL" id="OPH35823.1"/>
    </source>
</evidence>
<dbReference type="SUPFAM" id="SSF101738">
    <property type="entry name" value="SspB-like"/>
    <property type="match status" value="1"/>
</dbReference>
<dbReference type="NCBIfam" id="NF008769">
    <property type="entry name" value="PRK11798.2-5"/>
    <property type="match status" value="1"/>
</dbReference>
<feature type="compositionally biased region" description="Acidic residues" evidence="1">
    <location>
        <begin position="113"/>
        <end position="131"/>
    </location>
</feature>
<dbReference type="RefSeq" id="WP_079364075.1">
    <property type="nucleotide sequence ID" value="NZ_MXAN01000057.1"/>
</dbReference>
<dbReference type="Gene3D" id="2.30.30.220">
    <property type="entry name" value="SspB-like"/>
    <property type="match status" value="1"/>
</dbReference>
<dbReference type="Proteomes" id="UP000191025">
    <property type="component" value="Unassembled WGS sequence"/>
</dbReference>
<feature type="region of interest" description="Disordered" evidence="1">
    <location>
        <begin position="101"/>
        <end position="142"/>
    </location>
</feature>
<sequence length="142" mass="15927">MLTPKRPYFVRAMHEWLTDNGFTPYLMTDATHPELLAPTEYAQDGKLVLAISYQATNNLLIDNDGLSFQGRFGGVSKDIWIPMQAVVGIYAKEDPSEGFFFDPSEYDGYTPPDDPDDIDDSDDDDGDDDDEPPKKSGHLKFV</sequence>
<comment type="caution">
    <text evidence="2">The sequence shown here is derived from an EMBL/GenBank/DDBJ whole genome shotgun (WGS) entry which is preliminary data.</text>
</comment>
<dbReference type="PANTHER" id="PTHR37486:SF1">
    <property type="entry name" value="STRINGENT STARVATION PROTEIN B"/>
    <property type="match status" value="1"/>
</dbReference>
<dbReference type="PIRSF" id="PIRSF005276">
    <property type="entry name" value="SspB"/>
    <property type="match status" value="1"/>
</dbReference>
<name>A0A1V4GT85_MORLA</name>
<dbReference type="Pfam" id="PF04386">
    <property type="entry name" value="SspB"/>
    <property type="match status" value="1"/>
</dbReference>
<dbReference type="AlphaFoldDB" id="A0A1V4GT85"/>
<gene>
    <name evidence="2" type="ORF">B5J94_08830</name>
</gene>
<dbReference type="GO" id="GO:0006508">
    <property type="term" value="P:proteolysis"/>
    <property type="evidence" value="ECO:0007669"/>
    <property type="project" value="UniProtKB-KW"/>
</dbReference>
<dbReference type="InterPro" id="IPR036760">
    <property type="entry name" value="SspB-like_sf"/>
</dbReference>